<evidence type="ECO:0000256" key="4">
    <source>
        <dbReference type="ARBA" id="ARBA00022786"/>
    </source>
</evidence>
<dbReference type="InterPro" id="IPR051834">
    <property type="entry name" value="RING_finger_E3_ligase"/>
</dbReference>
<dbReference type="Proteomes" id="UP001345219">
    <property type="component" value="Chromosome 2"/>
</dbReference>
<dbReference type="InterPro" id="IPR013083">
    <property type="entry name" value="Znf_RING/FYVE/PHD"/>
</dbReference>
<keyword evidence="4" id="KW-0833">Ubl conjugation pathway</keyword>
<accession>A0AAN7PV82</accession>
<dbReference type="SMART" id="SM00184">
    <property type="entry name" value="RING"/>
    <property type="match status" value="1"/>
</dbReference>
<evidence type="ECO:0000256" key="6">
    <source>
        <dbReference type="PROSITE-ProRule" id="PRU00175"/>
    </source>
</evidence>
<dbReference type="Gene3D" id="3.30.40.10">
    <property type="entry name" value="Zinc/RING finger domain, C3HC4 (zinc finger)"/>
    <property type="match status" value="1"/>
</dbReference>
<name>A0AAN7PV82_9MYRT</name>
<dbReference type="GO" id="GO:0005634">
    <property type="term" value="C:nucleus"/>
    <property type="evidence" value="ECO:0007669"/>
    <property type="project" value="TreeGrafter"/>
</dbReference>
<evidence type="ECO:0000256" key="1">
    <source>
        <dbReference type="ARBA" id="ARBA00004906"/>
    </source>
</evidence>
<dbReference type="GO" id="GO:0006511">
    <property type="term" value="P:ubiquitin-dependent protein catabolic process"/>
    <property type="evidence" value="ECO:0007669"/>
    <property type="project" value="TreeGrafter"/>
</dbReference>
<keyword evidence="2" id="KW-0479">Metal-binding</keyword>
<dbReference type="PANTHER" id="PTHR45931:SF16">
    <property type="entry name" value="RING_U-BOX SUPERFAMILY PROTEIN"/>
    <property type="match status" value="1"/>
</dbReference>
<dbReference type="CDD" id="cd16454">
    <property type="entry name" value="RING-H2_PA-TM-RING"/>
    <property type="match status" value="1"/>
</dbReference>
<proteinExistence type="predicted"/>
<evidence type="ECO:0000256" key="3">
    <source>
        <dbReference type="ARBA" id="ARBA00022771"/>
    </source>
</evidence>
<keyword evidence="9" id="KW-1185">Reference proteome</keyword>
<evidence type="ECO:0000313" key="8">
    <source>
        <dbReference type="EMBL" id="KAK4754471.1"/>
    </source>
</evidence>
<dbReference type="AlphaFoldDB" id="A0AAN7PV82"/>
<keyword evidence="5" id="KW-0862">Zinc</keyword>
<dbReference type="PANTHER" id="PTHR45931">
    <property type="entry name" value="SI:CH211-59O9.10"/>
    <property type="match status" value="1"/>
</dbReference>
<organism evidence="8 9">
    <name type="scientific">Trapa incisa</name>
    <dbReference type="NCBI Taxonomy" id="236973"/>
    <lineage>
        <taxon>Eukaryota</taxon>
        <taxon>Viridiplantae</taxon>
        <taxon>Streptophyta</taxon>
        <taxon>Embryophyta</taxon>
        <taxon>Tracheophyta</taxon>
        <taxon>Spermatophyta</taxon>
        <taxon>Magnoliopsida</taxon>
        <taxon>eudicotyledons</taxon>
        <taxon>Gunneridae</taxon>
        <taxon>Pentapetalae</taxon>
        <taxon>rosids</taxon>
        <taxon>malvids</taxon>
        <taxon>Myrtales</taxon>
        <taxon>Lythraceae</taxon>
        <taxon>Trapa</taxon>
    </lineage>
</organism>
<dbReference type="GO" id="GO:0061630">
    <property type="term" value="F:ubiquitin protein ligase activity"/>
    <property type="evidence" value="ECO:0007669"/>
    <property type="project" value="TreeGrafter"/>
</dbReference>
<comment type="caution">
    <text evidence="8">The sequence shown here is derived from an EMBL/GenBank/DDBJ whole genome shotgun (WGS) entry which is preliminary data.</text>
</comment>
<evidence type="ECO:0000313" key="9">
    <source>
        <dbReference type="Proteomes" id="UP001345219"/>
    </source>
</evidence>
<dbReference type="GO" id="GO:0008270">
    <property type="term" value="F:zinc ion binding"/>
    <property type="evidence" value="ECO:0007669"/>
    <property type="project" value="UniProtKB-KW"/>
</dbReference>
<keyword evidence="3 6" id="KW-0863">Zinc-finger</keyword>
<gene>
    <name evidence="8" type="ORF">SAY87_002575</name>
</gene>
<dbReference type="SMART" id="SM00744">
    <property type="entry name" value="RINGv"/>
    <property type="match status" value="1"/>
</dbReference>
<feature type="domain" description="RING-type" evidence="7">
    <location>
        <begin position="178"/>
        <end position="230"/>
    </location>
</feature>
<dbReference type="Pfam" id="PF12678">
    <property type="entry name" value="zf-rbx1"/>
    <property type="match status" value="1"/>
</dbReference>
<dbReference type="SUPFAM" id="SSF57850">
    <property type="entry name" value="RING/U-box"/>
    <property type="match status" value="1"/>
</dbReference>
<evidence type="ECO:0000256" key="2">
    <source>
        <dbReference type="ARBA" id="ARBA00022723"/>
    </source>
</evidence>
<dbReference type="EMBL" id="JAXIOK010000015">
    <property type="protein sequence ID" value="KAK4754471.1"/>
    <property type="molecule type" value="Genomic_DNA"/>
</dbReference>
<dbReference type="InterPro" id="IPR001841">
    <property type="entry name" value="Znf_RING"/>
</dbReference>
<dbReference type="InterPro" id="IPR024766">
    <property type="entry name" value="Znf_RING_H2"/>
</dbReference>
<dbReference type="PROSITE" id="PS50089">
    <property type="entry name" value="ZF_RING_2"/>
    <property type="match status" value="1"/>
</dbReference>
<dbReference type="InterPro" id="IPR011016">
    <property type="entry name" value="Znf_RING-CH"/>
</dbReference>
<evidence type="ECO:0000259" key="7">
    <source>
        <dbReference type="PROSITE" id="PS50089"/>
    </source>
</evidence>
<reference evidence="8 9" key="1">
    <citation type="journal article" date="2023" name="Hortic Res">
        <title>Pangenome of water caltrop reveals structural variations and asymmetric subgenome divergence after allopolyploidization.</title>
        <authorList>
            <person name="Zhang X."/>
            <person name="Chen Y."/>
            <person name="Wang L."/>
            <person name="Yuan Y."/>
            <person name="Fang M."/>
            <person name="Shi L."/>
            <person name="Lu R."/>
            <person name="Comes H.P."/>
            <person name="Ma Y."/>
            <person name="Chen Y."/>
            <person name="Huang G."/>
            <person name="Zhou Y."/>
            <person name="Zheng Z."/>
            <person name="Qiu Y."/>
        </authorList>
    </citation>
    <scope>NUCLEOTIDE SEQUENCE [LARGE SCALE GENOMIC DNA]</scope>
    <source>
        <tissue evidence="8">Roots</tissue>
    </source>
</reference>
<sequence length="235" mass="26250">MSISMNIADLWSNLLTGLDSNPHYLRIDIFVSHIRRVFSLDGSNFVEYDEGTELFNSIVLPLTFFNVTHDLQIIIDSSLDGLNENNVYMKDFCQGILSFFSEEVGGYLQEFYLCVYLEAVQEDIAEYLETMEDEVAWGPMEMEEEPPGGVPASSISVQKLREKSFPAPQGTANSLGTCAICLEDLAVNNGGDGGNGVQKGKIIEMPCSHLFHDPCIVTWLERSRQCPLCRQEVSD</sequence>
<protein>
    <recommendedName>
        <fullName evidence="7">RING-type domain-containing protein</fullName>
    </recommendedName>
</protein>
<comment type="pathway">
    <text evidence="1">Protein modification; protein ubiquitination.</text>
</comment>
<evidence type="ECO:0000256" key="5">
    <source>
        <dbReference type="ARBA" id="ARBA00022833"/>
    </source>
</evidence>